<dbReference type="Proteomes" id="UP000253792">
    <property type="component" value="Unassembled WGS sequence"/>
</dbReference>
<comment type="pathway">
    <text evidence="1 14">Amino-acid biosynthesis; L-isoleucine biosynthesis; L-isoleucine from 2-oxobutanoate: step 1/4.</text>
</comment>
<dbReference type="PANTHER" id="PTHR18968">
    <property type="entry name" value="THIAMINE PYROPHOSPHATE ENZYMES"/>
    <property type="match status" value="1"/>
</dbReference>
<dbReference type="RefSeq" id="WP_114620358.1">
    <property type="nucleotide sequence ID" value="NZ_PPTP01000003.1"/>
</dbReference>
<dbReference type="FunFam" id="3.40.50.1220:FF:000008">
    <property type="entry name" value="Acetolactate synthase"/>
    <property type="match status" value="1"/>
</dbReference>
<feature type="compositionally biased region" description="Acidic residues" evidence="15">
    <location>
        <begin position="643"/>
        <end position="654"/>
    </location>
</feature>
<reference evidence="19 20" key="1">
    <citation type="journal article" date="2018" name="Elife">
        <title>Discovery and characterization of a prevalent human gut bacterial enzyme sufficient for the inactivation of a family of plant toxins.</title>
        <authorList>
            <person name="Koppel N."/>
            <person name="Bisanz J.E."/>
            <person name="Pandelia M.E."/>
            <person name="Turnbaugh P.J."/>
            <person name="Balskus E.P."/>
        </authorList>
    </citation>
    <scope>NUCLEOTIDE SEQUENCE [LARGE SCALE GENOMIC DNA]</scope>
    <source>
        <strain evidence="20">anaerobia AP69FAA</strain>
    </source>
</reference>
<dbReference type="InterPro" id="IPR029035">
    <property type="entry name" value="DHS-like_NAD/FAD-binding_dom"/>
</dbReference>
<comment type="caution">
    <text evidence="19">The sequence shown here is derived from an EMBL/GenBank/DDBJ whole genome shotgun (WGS) entry which is preliminary data.</text>
</comment>
<gene>
    <name evidence="19" type="primary">ilvB</name>
    <name evidence="19" type="ORF">C1880_03750</name>
</gene>
<keyword evidence="8 14" id="KW-0479">Metal-binding</keyword>
<dbReference type="OrthoDB" id="4494979at2"/>
<dbReference type="PROSITE" id="PS00187">
    <property type="entry name" value="TPP_ENZYMES"/>
    <property type="match status" value="1"/>
</dbReference>
<dbReference type="GO" id="GO:0000287">
    <property type="term" value="F:magnesium ion binding"/>
    <property type="evidence" value="ECO:0007669"/>
    <property type="project" value="UniProtKB-UniRule"/>
</dbReference>
<comment type="pathway">
    <text evidence="2 14">Amino-acid biosynthesis; L-valine biosynthesis; L-valine from pyruvate: step 1/4.</text>
</comment>
<feature type="region of interest" description="Disordered" evidence="15">
    <location>
        <begin position="603"/>
        <end position="654"/>
    </location>
</feature>
<dbReference type="PANTHER" id="PTHR18968:SF13">
    <property type="entry name" value="ACETOLACTATE SYNTHASE CATALYTIC SUBUNIT, MITOCHONDRIAL"/>
    <property type="match status" value="1"/>
</dbReference>
<feature type="domain" description="Thiamine pyrophosphate enzyme central" evidence="16">
    <location>
        <begin position="220"/>
        <end position="353"/>
    </location>
</feature>
<dbReference type="InterPro" id="IPR029061">
    <property type="entry name" value="THDP-binding"/>
</dbReference>
<dbReference type="STRING" id="1034345.GCA_000236865_00301"/>
<evidence type="ECO:0000256" key="11">
    <source>
        <dbReference type="ARBA" id="ARBA00023052"/>
    </source>
</evidence>
<dbReference type="GO" id="GO:0050660">
    <property type="term" value="F:flavin adenine dinucleotide binding"/>
    <property type="evidence" value="ECO:0007669"/>
    <property type="project" value="InterPro"/>
</dbReference>
<name>A0A369LA22_9ACTN</name>
<dbReference type="Pfam" id="PF00205">
    <property type="entry name" value="TPP_enzyme_M"/>
    <property type="match status" value="1"/>
</dbReference>
<keyword evidence="6" id="KW-0285">Flavoprotein</keyword>
<evidence type="ECO:0000256" key="12">
    <source>
        <dbReference type="ARBA" id="ARBA00023304"/>
    </source>
</evidence>
<evidence type="ECO:0000256" key="1">
    <source>
        <dbReference type="ARBA" id="ARBA00004974"/>
    </source>
</evidence>
<keyword evidence="20" id="KW-1185">Reference proteome</keyword>
<feature type="region of interest" description="Disordered" evidence="15">
    <location>
        <begin position="1"/>
        <end position="26"/>
    </location>
</feature>
<dbReference type="Gene3D" id="3.40.50.1220">
    <property type="entry name" value="TPP-binding domain"/>
    <property type="match status" value="1"/>
</dbReference>
<keyword evidence="9" id="KW-0274">FAD</keyword>
<keyword evidence="5 14" id="KW-0028">Amino-acid biosynthesis</keyword>
<dbReference type="FunFam" id="3.40.50.970:FF:000016">
    <property type="entry name" value="Acetolactate synthase"/>
    <property type="match status" value="1"/>
</dbReference>
<dbReference type="EC" id="2.2.1.6" evidence="4 14"/>
<dbReference type="SUPFAM" id="SSF52467">
    <property type="entry name" value="DHS-like NAD/FAD-binding domain"/>
    <property type="match status" value="1"/>
</dbReference>
<accession>A0A369LA22</accession>
<dbReference type="InterPro" id="IPR000399">
    <property type="entry name" value="TPP-bd_CS"/>
</dbReference>
<evidence type="ECO:0000256" key="14">
    <source>
        <dbReference type="RuleBase" id="RU003591"/>
    </source>
</evidence>
<evidence type="ECO:0000313" key="19">
    <source>
        <dbReference type="EMBL" id="RDB56024.1"/>
    </source>
</evidence>
<sequence>MSERKQDKHASTAGQPRGLGSKNPKQGEEMIGAQAVVASLEAEGVDLVFGYPGGQAIKIYDALYDSKQLHHVLSRHEQGAVHEADGYARATGNVGVVIVTSGPGATNTVTGIATAYMDSVPLVVITGQVPRGVIGTDSFQESDIVGITMPVVKHSFLLQSTDELTSTFREAFHIAASGRPGPVLIDIPSDILSEKMVFNYPDKVNLPSYRPTYRGNAKQIRAAVQRIQRAERPVLYVGGGVISSGAADELVELANALQLPVVTTLMGKGAFPASNPLNIGPVGMHGSKYANLAMTESDLIIACGARFSDRVTGKLSEFAPHADVIHIDIDPAEIGKIRKVQIPIVGDLRGVLAGINEAVAKAGAKPITAPWLAQIAEWRRRFPFYHSDLVEDPGRIVPETVMQKLSRKLDPKHSIVVTEVGQHQMWAAQFIDREKPRTFISSGGLGTMGFGFPAAIGAAFGCPDDQVVCVAGDGSFQMNSQEMATAAINGVPVKVLILDNRALGMVHQWQKLFYNERYSFTELSANPDFCKLADAYSWKSRRITAPEEVDAALDEMLACEGPFLLDVAIPDDQNVFPMVAPGAAMSDVLGAIDVAVGAVRTDVPGQPAPAPKPEKSPCAKIDAQFGGRWESDPEDKGPREGEQPEDADVEGESR</sequence>
<dbReference type="GO" id="GO:0005948">
    <property type="term" value="C:acetolactate synthase complex"/>
    <property type="evidence" value="ECO:0007669"/>
    <property type="project" value="TreeGrafter"/>
</dbReference>
<proteinExistence type="inferred from homology"/>
<dbReference type="InterPro" id="IPR012846">
    <property type="entry name" value="Acetolactate_synth_lsu"/>
</dbReference>
<dbReference type="UniPathway" id="UPA00047">
    <property type="reaction ID" value="UER00055"/>
</dbReference>
<dbReference type="GO" id="GO:0003984">
    <property type="term" value="F:acetolactate synthase activity"/>
    <property type="evidence" value="ECO:0007669"/>
    <property type="project" value="UniProtKB-EC"/>
</dbReference>
<evidence type="ECO:0000313" key="20">
    <source>
        <dbReference type="Proteomes" id="UP000253792"/>
    </source>
</evidence>
<feature type="domain" description="Thiamine pyrophosphate enzyme TPP-binding" evidence="17">
    <location>
        <begin position="420"/>
        <end position="567"/>
    </location>
</feature>
<dbReference type="FunFam" id="3.40.50.970:FF:000007">
    <property type="entry name" value="Acetolactate synthase"/>
    <property type="match status" value="1"/>
</dbReference>
<dbReference type="Pfam" id="PF02776">
    <property type="entry name" value="TPP_enzyme_N"/>
    <property type="match status" value="1"/>
</dbReference>
<evidence type="ECO:0000256" key="6">
    <source>
        <dbReference type="ARBA" id="ARBA00022630"/>
    </source>
</evidence>
<evidence type="ECO:0000256" key="4">
    <source>
        <dbReference type="ARBA" id="ARBA00013145"/>
    </source>
</evidence>
<comment type="catalytic activity">
    <reaction evidence="13 14">
        <text>2 pyruvate + H(+) = (2S)-2-acetolactate + CO2</text>
        <dbReference type="Rhea" id="RHEA:25249"/>
        <dbReference type="ChEBI" id="CHEBI:15361"/>
        <dbReference type="ChEBI" id="CHEBI:15378"/>
        <dbReference type="ChEBI" id="CHEBI:16526"/>
        <dbReference type="ChEBI" id="CHEBI:58476"/>
        <dbReference type="EC" id="2.2.1.6"/>
    </reaction>
</comment>
<evidence type="ECO:0000256" key="8">
    <source>
        <dbReference type="ARBA" id="ARBA00022723"/>
    </source>
</evidence>
<organism evidence="19 20">
    <name type="scientific">Senegalimassilia anaerobia</name>
    <dbReference type="NCBI Taxonomy" id="1473216"/>
    <lineage>
        <taxon>Bacteria</taxon>
        <taxon>Bacillati</taxon>
        <taxon>Actinomycetota</taxon>
        <taxon>Coriobacteriia</taxon>
        <taxon>Coriobacteriales</taxon>
        <taxon>Coriobacteriaceae</taxon>
        <taxon>Senegalimassilia</taxon>
    </lineage>
</organism>
<dbReference type="AlphaFoldDB" id="A0A369LA22"/>
<dbReference type="EMBL" id="PPTP01000003">
    <property type="protein sequence ID" value="RDB56024.1"/>
    <property type="molecule type" value="Genomic_DNA"/>
</dbReference>
<dbReference type="UniPathway" id="UPA00049">
    <property type="reaction ID" value="UER00059"/>
</dbReference>
<comment type="cofactor">
    <cofactor evidence="14">
        <name>Mg(2+)</name>
        <dbReference type="ChEBI" id="CHEBI:18420"/>
    </cofactor>
    <text evidence="14">Binds 1 Mg(2+) ion per subunit.</text>
</comment>
<dbReference type="InterPro" id="IPR012001">
    <property type="entry name" value="Thiamin_PyroP_enz_TPP-bd_dom"/>
</dbReference>
<evidence type="ECO:0000256" key="2">
    <source>
        <dbReference type="ARBA" id="ARBA00005025"/>
    </source>
</evidence>
<evidence type="ECO:0000259" key="16">
    <source>
        <dbReference type="Pfam" id="PF00205"/>
    </source>
</evidence>
<dbReference type="Gene3D" id="3.40.50.970">
    <property type="match status" value="2"/>
</dbReference>
<evidence type="ECO:0000256" key="7">
    <source>
        <dbReference type="ARBA" id="ARBA00022679"/>
    </source>
</evidence>
<dbReference type="GO" id="GO:0009099">
    <property type="term" value="P:L-valine biosynthetic process"/>
    <property type="evidence" value="ECO:0007669"/>
    <property type="project" value="UniProtKB-UniPathway"/>
</dbReference>
<feature type="compositionally biased region" description="Basic and acidic residues" evidence="15">
    <location>
        <begin position="1"/>
        <end position="10"/>
    </location>
</feature>
<dbReference type="CDD" id="cd07035">
    <property type="entry name" value="TPP_PYR_POX_like"/>
    <property type="match status" value="1"/>
</dbReference>
<dbReference type="InterPro" id="IPR011766">
    <property type="entry name" value="TPP_enzyme_TPP-bd"/>
</dbReference>
<feature type="domain" description="Thiamine pyrophosphate enzyme N-terminal TPP-binding" evidence="18">
    <location>
        <begin position="32"/>
        <end position="145"/>
    </location>
</feature>
<dbReference type="InterPro" id="IPR012000">
    <property type="entry name" value="Thiamin_PyroP_enz_cen_dom"/>
</dbReference>
<evidence type="ECO:0000256" key="5">
    <source>
        <dbReference type="ARBA" id="ARBA00022605"/>
    </source>
</evidence>
<protein>
    <recommendedName>
        <fullName evidence="4 14">Acetolactate synthase</fullName>
        <ecNumber evidence="4 14">2.2.1.6</ecNumber>
    </recommendedName>
</protein>
<comment type="cofactor">
    <cofactor evidence="14">
        <name>thiamine diphosphate</name>
        <dbReference type="ChEBI" id="CHEBI:58937"/>
    </cofactor>
    <text evidence="14">Binds 1 thiamine pyrophosphate per subunit.</text>
</comment>
<evidence type="ECO:0000256" key="13">
    <source>
        <dbReference type="ARBA" id="ARBA00048670"/>
    </source>
</evidence>
<keyword evidence="11 14" id="KW-0786">Thiamine pyrophosphate</keyword>
<evidence type="ECO:0000256" key="3">
    <source>
        <dbReference type="ARBA" id="ARBA00007812"/>
    </source>
</evidence>
<keyword evidence="7 14" id="KW-0808">Transferase</keyword>
<dbReference type="NCBIfam" id="TIGR00118">
    <property type="entry name" value="acolac_lg"/>
    <property type="match status" value="1"/>
</dbReference>
<evidence type="ECO:0000256" key="15">
    <source>
        <dbReference type="SAM" id="MobiDB-lite"/>
    </source>
</evidence>
<comment type="similarity">
    <text evidence="3 14">Belongs to the TPP enzyme family.</text>
</comment>
<dbReference type="SUPFAM" id="SSF52518">
    <property type="entry name" value="Thiamin diphosphate-binding fold (THDP-binding)"/>
    <property type="match status" value="2"/>
</dbReference>
<evidence type="ECO:0000259" key="17">
    <source>
        <dbReference type="Pfam" id="PF02775"/>
    </source>
</evidence>
<dbReference type="CDD" id="cd02015">
    <property type="entry name" value="TPP_AHAS"/>
    <property type="match status" value="1"/>
</dbReference>
<feature type="compositionally biased region" description="Basic and acidic residues" evidence="15">
    <location>
        <begin position="629"/>
        <end position="642"/>
    </location>
</feature>
<keyword evidence="10 14" id="KW-0460">Magnesium</keyword>
<dbReference type="Pfam" id="PF02775">
    <property type="entry name" value="TPP_enzyme_C"/>
    <property type="match status" value="1"/>
</dbReference>
<evidence type="ECO:0000259" key="18">
    <source>
        <dbReference type="Pfam" id="PF02776"/>
    </source>
</evidence>
<dbReference type="GO" id="GO:0030976">
    <property type="term" value="F:thiamine pyrophosphate binding"/>
    <property type="evidence" value="ECO:0007669"/>
    <property type="project" value="UniProtKB-UniRule"/>
</dbReference>
<evidence type="ECO:0000256" key="10">
    <source>
        <dbReference type="ARBA" id="ARBA00022842"/>
    </source>
</evidence>
<keyword evidence="12 14" id="KW-0100">Branched-chain amino acid biosynthesis</keyword>
<dbReference type="InterPro" id="IPR039368">
    <property type="entry name" value="AHAS_TPP"/>
</dbReference>
<dbReference type="InterPro" id="IPR045229">
    <property type="entry name" value="TPP_enz"/>
</dbReference>
<evidence type="ECO:0000256" key="9">
    <source>
        <dbReference type="ARBA" id="ARBA00022827"/>
    </source>
</evidence>
<dbReference type="GO" id="GO:0009097">
    <property type="term" value="P:isoleucine biosynthetic process"/>
    <property type="evidence" value="ECO:0007669"/>
    <property type="project" value="UniProtKB-UniPathway"/>
</dbReference>